<dbReference type="AlphaFoldDB" id="A0AA35XY60"/>
<sequence>MEVRLRQMPHRAGNIFKIQYSIGWSDPDPALERNYFNQTRVTHDFMTTFVSKNPSGAFLNYRDLDIGVMTGDSYSEGKVYGQYHRLNFDCCPEVHSEFIPLISFGNASILLLFISIVLPKDFIEYE</sequence>
<evidence type="ECO:0000313" key="2">
    <source>
        <dbReference type="Proteomes" id="UP001177003"/>
    </source>
</evidence>
<dbReference type="EMBL" id="OX465086">
    <property type="protein sequence ID" value="CAI9259394.1"/>
    <property type="molecule type" value="Genomic_DNA"/>
</dbReference>
<evidence type="ECO:0000313" key="1">
    <source>
        <dbReference type="EMBL" id="CAI9259394.1"/>
    </source>
</evidence>
<dbReference type="Proteomes" id="UP001177003">
    <property type="component" value="Chromosome 0"/>
</dbReference>
<accession>A0AA35XY60</accession>
<dbReference type="Gene3D" id="3.40.462.20">
    <property type="match status" value="1"/>
</dbReference>
<name>A0AA35XY60_LACSI</name>
<reference evidence="1" key="1">
    <citation type="submission" date="2023-04" db="EMBL/GenBank/DDBJ databases">
        <authorList>
            <person name="Vijverberg K."/>
            <person name="Xiong W."/>
            <person name="Schranz E."/>
        </authorList>
    </citation>
    <scope>NUCLEOTIDE SEQUENCE</scope>
</reference>
<dbReference type="InterPro" id="IPR016169">
    <property type="entry name" value="FAD-bd_PCMH_sub2"/>
</dbReference>
<proteinExistence type="predicted"/>
<gene>
    <name evidence="1" type="ORF">LSALG_LOCUS289</name>
</gene>
<protein>
    <submittedName>
        <fullName evidence="1">Uncharacterized protein</fullName>
    </submittedName>
</protein>
<dbReference type="PANTHER" id="PTHR32448">
    <property type="entry name" value="OS08G0158400 PROTEIN"/>
    <property type="match status" value="1"/>
</dbReference>
<organism evidence="1 2">
    <name type="scientific">Lactuca saligna</name>
    <name type="common">Willowleaf lettuce</name>
    <dbReference type="NCBI Taxonomy" id="75948"/>
    <lineage>
        <taxon>Eukaryota</taxon>
        <taxon>Viridiplantae</taxon>
        <taxon>Streptophyta</taxon>
        <taxon>Embryophyta</taxon>
        <taxon>Tracheophyta</taxon>
        <taxon>Spermatophyta</taxon>
        <taxon>Magnoliopsida</taxon>
        <taxon>eudicotyledons</taxon>
        <taxon>Gunneridae</taxon>
        <taxon>Pentapetalae</taxon>
        <taxon>asterids</taxon>
        <taxon>campanulids</taxon>
        <taxon>Asterales</taxon>
        <taxon>Asteraceae</taxon>
        <taxon>Cichorioideae</taxon>
        <taxon>Cichorieae</taxon>
        <taxon>Lactucinae</taxon>
        <taxon>Lactuca</taxon>
    </lineage>
</organism>
<dbReference type="Gene3D" id="3.30.465.10">
    <property type="match status" value="1"/>
</dbReference>
<keyword evidence="2" id="KW-1185">Reference proteome</keyword>